<dbReference type="eggNOG" id="ENOG502QQIE">
    <property type="taxonomic scope" value="Eukaryota"/>
</dbReference>
<reference evidence="2" key="3">
    <citation type="submission" date="2015-02" db="UniProtKB">
        <authorList>
            <consortium name="EnsemblProtists"/>
        </authorList>
    </citation>
    <scope>IDENTIFICATION</scope>
    <source>
        <strain evidence="2">DAOM BR144</strain>
    </source>
</reference>
<keyword evidence="3" id="KW-1185">Reference proteome</keyword>
<dbReference type="PANTHER" id="PTHR33119">
    <property type="entry name" value="IFI3P"/>
    <property type="match status" value="1"/>
</dbReference>
<reference evidence="3" key="1">
    <citation type="journal article" date="2010" name="Genome Biol.">
        <title>Genome sequence of the necrotrophic plant pathogen Pythium ultimum reveals original pathogenicity mechanisms and effector repertoire.</title>
        <authorList>
            <person name="Levesque C.A."/>
            <person name="Brouwer H."/>
            <person name="Cano L."/>
            <person name="Hamilton J.P."/>
            <person name="Holt C."/>
            <person name="Huitema E."/>
            <person name="Raffaele S."/>
            <person name="Robideau G.P."/>
            <person name="Thines M."/>
            <person name="Win J."/>
            <person name="Zerillo M.M."/>
            <person name="Beakes G.W."/>
            <person name="Boore J.L."/>
            <person name="Busam D."/>
            <person name="Dumas B."/>
            <person name="Ferriera S."/>
            <person name="Fuerstenberg S.I."/>
            <person name="Gachon C.M."/>
            <person name="Gaulin E."/>
            <person name="Govers F."/>
            <person name="Grenville-Briggs L."/>
            <person name="Horner N."/>
            <person name="Hostetler J."/>
            <person name="Jiang R.H."/>
            <person name="Johnson J."/>
            <person name="Krajaejun T."/>
            <person name="Lin H."/>
            <person name="Meijer H.J."/>
            <person name="Moore B."/>
            <person name="Morris P."/>
            <person name="Phuntmart V."/>
            <person name="Puiu D."/>
            <person name="Shetty J."/>
            <person name="Stajich J.E."/>
            <person name="Tripathy S."/>
            <person name="Wawra S."/>
            <person name="van West P."/>
            <person name="Whitty B.R."/>
            <person name="Coutinho P.M."/>
            <person name="Henrissat B."/>
            <person name="Martin F."/>
            <person name="Thomas P.D."/>
            <person name="Tyler B.M."/>
            <person name="De Vries R.P."/>
            <person name="Kamoun S."/>
            <person name="Yandell M."/>
            <person name="Tisserat N."/>
            <person name="Buell C.R."/>
        </authorList>
    </citation>
    <scope>NUCLEOTIDE SEQUENCE</scope>
    <source>
        <strain evidence="3">DAOM:BR144</strain>
    </source>
</reference>
<evidence type="ECO:0000259" key="1">
    <source>
        <dbReference type="Pfam" id="PF14033"/>
    </source>
</evidence>
<dbReference type="HOGENOM" id="CLU_1477918_0_0_1"/>
<proteinExistence type="predicted"/>
<organism evidence="2 3">
    <name type="scientific">Globisporangium ultimum (strain ATCC 200006 / CBS 805.95 / DAOM BR144)</name>
    <name type="common">Pythium ultimum</name>
    <dbReference type="NCBI Taxonomy" id="431595"/>
    <lineage>
        <taxon>Eukaryota</taxon>
        <taxon>Sar</taxon>
        <taxon>Stramenopiles</taxon>
        <taxon>Oomycota</taxon>
        <taxon>Peronosporomycetes</taxon>
        <taxon>Pythiales</taxon>
        <taxon>Pythiaceae</taxon>
        <taxon>Globisporangium</taxon>
    </lineage>
</organism>
<evidence type="ECO:0000313" key="3">
    <source>
        <dbReference type="Proteomes" id="UP000019132"/>
    </source>
</evidence>
<sequence length="183" mass="20234">MKGKTKQIAKTPQDPEAFGDPVEQMASILFGASANITLKGKTVQVIVKVAEILLTPESPKYDGGSWHIEGTDAEQIVATGIYYFDSENIRDSRLSLRVNVDEPDRHKVEPFELNDPMVPGAHKILAFFLVDPEKTIPSTSVIPPQKQHWIDAVQEPPLKKLKLIDDAEQNVKGVMSSDGMTLE</sequence>
<feature type="domain" description="DUF4246" evidence="1">
    <location>
        <begin position="37"/>
        <end position="102"/>
    </location>
</feature>
<dbReference type="InParanoid" id="K3W8K3"/>
<accession>K3W8K3</accession>
<dbReference type="Pfam" id="PF14033">
    <property type="entry name" value="DUF4246"/>
    <property type="match status" value="2"/>
</dbReference>
<evidence type="ECO:0000313" key="2">
    <source>
        <dbReference type="EnsemblProtists" id="PYU1_T001294"/>
    </source>
</evidence>
<dbReference type="EMBL" id="GL376626">
    <property type="status" value="NOT_ANNOTATED_CDS"/>
    <property type="molecule type" value="Genomic_DNA"/>
</dbReference>
<dbReference type="Proteomes" id="UP000019132">
    <property type="component" value="Unassembled WGS sequence"/>
</dbReference>
<feature type="domain" description="DUF4246" evidence="1">
    <location>
        <begin position="105"/>
        <end position="151"/>
    </location>
</feature>
<dbReference type="AlphaFoldDB" id="K3W8K3"/>
<dbReference type="InterPro" id="IPR025340">
    <property type="entry name" value="DUF4246"/>
</dbReference>
<dbReference type="VEuPathDB" id="FungiDB:PYU1_G001294"/>
<dbReference type="PANTHER" id="PTHR33119:SF1">
    <property type="entry name" value="FE2OG DIOXYGENASE DOMAIN-CONTAINING PROTEIN"/>
    <property type="match status" value="1"/>
</dbReference>
<protein>
    <recommendedName>
        <fullName evidence="1">DUF4246 domain-containing protein</fullName>
    </recommendedName>
</protein>
<name>K3W8K3_GLOUD</name>
<dbReference type="STRING" id="431595.K3W8K3"/>
<dbReference type="InterPro" id="IPR049192">
    <property type="entry name" value="DUF4246_C"/>
</dbReference>
<dbReference type="EnsemblProtists" id="PYU1_T001294">
    <property type="protein sequence ID" value="PYU1_T001294"/>
    <property type="gene ID" value="PYU1_G001294"/>
</dbReference>
<reference evidence="3" key="2">
    <citation type="submission" date="2010-04" db="EMBL/GenBank/DDBJ databases">
        <authorList>
            <person name="Buell R."/>
            <person name="Hamilton J."/>
            <person name="Hostetler J."/>
        </authorList>
    </citation>
    <scope>NUCLEOTIDE SEQUENCE [LARGE SCALE GENOMIC DNA]</scope>
    <source>
        <strain evidence="3">DAOM:BR144</strain>
    </source>
</reference>